<keyword evidence="3 6" id="KW-0547">Nucleotide-binding</keyword>
<dbReference type="InterPro" id="IPR012094">
    <property type="entry name" value="tRNA_Ile_lys_synt"/>
</dbReference>
<dbReference type="AlphaFoldDB" id="A0A1Z1MP18"/>
<keyword evidence="4 6" id="KW-0067">ATP-binding</keyword>
<proteinExistence type="inferred from homology"/>
<comment type="similarity">
    <text evidence="6">Belongs to the tRNA(Ile)-lysidine synthase family.</text>
</comment>
<dbReference type="GO" id="GO:0032267">
    <property type="term" value="F:tRNA(Ile)-lysidine synthase activity"/>
    <property type="evidence" value="ECO:0007669"/>
    <property type="project" value="UniProtKB-EC"/>
</dbReference>
<dbReference type="RefSeq" id="YP_009398622.1">
    <property type="nucleotide sequence ID" value="NC_035293.1"/>
</dbReference>
<dbReference type="Pfam" id="PF01171">
    <property type="entry name" value="ATP_bind_3"/>
    <property type="match status" value="1"/>
</dbReference>
<evidence type="ECO:0000256" key="5">
    <source>
        <dbReference type="ARBA" id="ARBA00048539"/>
    </source>
</evidence>
<comment type="subcellular location">
    <subcellularLocation>
        <location evidence="6">Plastid</location>
        <location evidence="6">Chloroplast</location>
    </subcellularLocation>
</comment>
<dbReference type="NCBIfam" id="TIGR02432">
    <property type="entry name" value="lysidine_TilS_N"/>
    <property type="match status" value="1"/>
</dbReference>
<dbReference type="GO" id="GO:0006400">
    <property type="term" value="P:tRNA modification"/>
    <property type="evidence" value="ECO:0007669"/>
    <property type="project" value="UniProtKB-UniRule"/>
</dbReference>
<keyword evidence="8" id="KW-0150">Chloroplast</keyword>
<comment type="domain">
    <text evidence="6">The N-terminal region contains the highly conserved SGGXDS motif, predicted to be a P-loop motif involved in ATP binding.</text>
</comment>
<dbReference type="InterPro" id="IPR011063">
    <property type="entry name" value="TilS/TtcA_N"/>
</dbReference>
<accession>A0A1Z1MP18</accession>
<name>A0A1Z1MP18_KUECA</name>
<dbReference type="PANTHER" id="PTHR43033">
    <property type="entry name" value="TRNA(ILE)-LYSIDINE SYNTHASE-RELATED"/>
    <property type="match status" value="1"/>
</dbReference>
<dbReference type="GO" id="GO:0009507">
    <property type="term" value="C:chloroplast"/>
    <property type="evidence" value="ECO:0007669"/>
    <property type="project" value="UniProtKB-SubCell"/>
</dbReference>
<evidence type="ECO:0000256" key="1">
    <source>
        <dbReference type="ARBA" id="ARBA00022598"/>
    </source>
</evidence>
<evidence type="ECO:0000259" key="7">
    <source>
        <dbReference type="Pfam" id="PF01171"/>
    </source>
</evidence>
<dbReference type="GeneID" id="33361184"/>
<comment type="function">
    <text evidence="6">Ligates lysine onto the cytidine present at position 34 of the AUA codon-specific tRNA(Ile) that contains the anticodon CAU, in an ATP-dependent manner. Cytidine is converted to lysidine, thus changing the amino acid specificity of the tRNA from methionine to isoleucine.</text>
</comment>
<dbReference type="InterPro" id="IPR014729">
    <property type="entry name" value="Rossmann-like_a/b/a_fold"/>
</dbReference>
<protein>
    <recommendedName>
        <fullName evidence="6">tRNA(Ile)-lysidine synthase, chloroplastic</fullName>
        <ecNumber evidence="6">6.3.4.19</ecNumber>
    </recommendedName>
    <alternativeName>
        <fullName evidence="6">tRNA(Ile)-2-lysyl-cytidine synthase</fullName>
    </alternativeName>
    <alternativeName>
        <fullName evidence="6">tRNA(Ile)-lysidine synthetase</fullName>
    </alternativeName>
</protein>
<dbReference type="EC" id="6.3.4.19" evidence="6"/>
<sequence>MIYNFTENIKQTIQKYHIKSILLAVSGGKDSISLIQLINKTKKKLLNRRINFTIEYIYVDHQWQKNSKSQVLHLINYIKGLNEKIYIYQIKSIKLSEYKCRIARYHIIIRHAIKYKYKLIITAHNATDKVETLIQNLIRGCGIEGITSLITNSKIHQEIYLIRPLANIKHDTNYWMCKKLSLPVWSDNTNYKYNIQRNRTRNELMPYIKKYFNINIENNIRYLQKNYYYENEYIKQNTIKFYFKIKHRQYISLNLNQLKKQNIALQSRIIQLFCVHAFNVYLNHDKIILIIKLAQKKLNLNYLLNIKLNKIKLYLHLKENKKWLYAKININNN</sequence>
<dbReference type="Gene3D" id="3.40.50.620">
    <property type="entry name" value="HUPs"/>
    <property type="match status" value="1"/>
</dbReference>
<dbReference type="InterPro" id="IPR012795">
    <property type="entry name" value="tRNA_Ile_lys_synt_N"/>
</dbReference>
<evidence type="ECO:0000256" key="2">
    <source>
        <dbReference type="ARBA" id="ARBA00022694"/>
    </source>
</evidence>
<evidence type="ECO:0000256" key="6">
    <source>
        <dbReference type="HAMAP-Rule" id="MF_01161"/>
    </source>
</evidence>
<dbReference type="HAMAP" id="MF_01161">
    <property type="entry name" value="tRNA_Ile_lys_synt"/>
    <property type="match status" value="1"/>
</dbReference>
<keyword evidence="2 6" id="KW-0819">tRNA processing</keyword>
<dbReference type="SUPFAM" id="SSF52402">
    <property type="entry name" value="Adenine nucleotide alpha hydrolases-like"/>
    <property type="match status" value="1"/>
</dbReference>
<keyword evidence="8" id="KW-0934">Plastid</keyword>
<keyword evidence="1 6" id="KW-0436">Ligase</keyword>
<dbReference type="CDD" id="cd01992">
    <property type="entry name" value="TilS_N"/>
    <property type="match status" value="1"/>
</dbReference>
<evidence type="ECO:0000256" key="3">
    <source>
        <dbReference type="ARBA" id="ARBA00022741"/>
    </source>
</evidence>
<dbReference type="GO" id="GO:0005524">
    <property type="term" value="F:ATP binding"/>
    <property type="evidence" value="ECO:0007669"/>
    <property type="project" value="UniProtKB-UniRule"/>
</dbReference>
<organism evidence="8">
    <name type="scientific">Kuetzingia canaliculata</name>
    <name type="common">Red alga</name>
    <name type="synonym">Rytiphlaea canaliculata</name>
    <dbReference type="NCBI Taxonomy" id="228262"/>
    <lineage>
        <taxon>Eukaryota</taxon>
        <taxon>Rhodophyta</taxon>
        <taxon>Florideophyceae</taxon>
        <taxon>Rhodymeniophycidae</taxon>
        <taxon>Ceramiales</taxon>
        <taxon>Rhodomelaceae</taxon>
        <taxon>Amansieae</taxon>
        <taxon>Kuetzingia</taxon>
    </lineage>
</organism>
<evidence type="ECO:0000256" key="4">
    <source>
        <dbReference type="ARBA" id="ARBA00022840"/>
    </source>
</evidence>
<dbReference type="EMBL" id="MF101449">
    <property type="protein sequence ID" value="ARW67808.1"/>
    <property type="molecule type" value="Genomic_DNA"/>
</dbReference>
<reference evidence="8" key="1">
    <citation type="journal article" date="2017" name="J. Phycol.">
        <title>Analysis of chloroplast genomes and a supermatrix inform reclassification of the Rhodomelaceae (Rhodophyta).</title>
        <authorList>
            <person name="Diaz-Tapia P."/>
            <person name="Maggs C.A."/>
            <person name="West J.A."/>
            <person name="Verbruggen H."/>
        </authorList>
    </citation>
    <scope>NUCLEOTIDE SEQUENCE</scope>
    <source>
        <strain evidence="8">PD1540</strain>
    </source>
</reference>
<evidence type="ECO:0000313" key="8">
    <source>
        <dbReference type="EMBL" id="ARW67808.1"/>
    </source>
</evidence>
<feature type="domain" description="tRNA(Ile)-lysidine/2-thiocytidine synthase N-terminal" evidence="7">
    <location>
        <begin position="21"/>
        <end position="203"/>
    </location>
</feature>
<gene>
    <name evidence="6 8" type="primary">tilS</name>
</gene>
<comment type="catalytic activity">
    <reaction evidence="5 6">
        <text>cytidine(34) in tRNA(Ile2) + L-lysine + ATP = lysidine(34) in tRNA(Ile2) + AMP + diphosphate + H(+)</text>
        <dbReference type="Rhea" id="RHEA:43744"/>
        <dbReference type="Rhea" id="RHEA-COMP:10625"/>
        <dbReference type="Rhea" id="RHEA-COMP:10670"/>
        <dbReference type="ChEBI" id="CHEBI:15378"/>
        <dbReference type="ChEBI" id="CHEBI:30616"/>
        <dbReference type="ChEBI" id="CHEBI:32551"/>
        <dbReference type="ChEBI" id="CHEBI:33019"/>
        <dbReference type="ChEBI" id="CHEBI:82748"/>
        <dbReference type="ChEBI" id="CHEBI:83665"/>
        <dbReference type="ChEBI" id="CHEBI:456215"/>
        <dbReference type="EC" id="6.3.4.19"/>
    </reaction>
</comment>
<dbReference type="SUPFAM" id="SSF82829">
    <property type="entry name" value="MesJ substrate recognition domain-like"/>
    <property type="match status" value="1"/>
</dbReference>
<dbReference type="Gene3D" id="1.20.59.20">
    <property type="match status" value="1"/>
</dbReference>
<geneLocation type="chloroplast" evidence="8"/>
<dbReference type="PANTHER" id="PTHR43033:SF1">
    <property type="entry name" value="TRNA(ILE)-LYSIDINE SYNTHASE-RELATED"/>
    <property type="match status" value="1"/>
</dbReference>
<feature type="binding site" evidence="6">
    <location>
        <begin position="26"/>
        <end position="31"/>
    </location>
    <ligand>
        <name>ATP</name>
        <dbReference type="ChEBI" id="CHEBI:30616"/>
    </ligand>
</feature>